<organism evidence="1 2">
    <name type="scientific">Paracoccus simplex</name>
    <dbReference type="NCBI Taxonomy" id="2086346"/>
    <lineage>
        <taxon>Bacteria</taxon>
        <taxon>Pseudomonadati</taxon>
        <taxon>Pseudomonadota</taxon>
        <taxon>Alphaproteobacteria</taxon>
        <taxon>Rhodobacterales</taxon>
        <taxon>Paracoccaceae</taxon>
        <taxon>Paracoccus</taxon>
    </lineage>
</organism>
<sequence length="65" mass="6697">MIYVAKIENGLVAQVTVEADGLAAPEGWAVVGPENAVGIGWSYADGQFIPPPPMDEEGSEASGTH</sequence>
<reference evidence="2" key="1">
    <citation type="journal article" date="2019" name="Int. J. Syst. Evol. Microbiol.">
        <title>The Global Catalogue of Microorganisms (GCM) 10K type strain sequencing project: providing services to taxonomists for standard genome sequencing and annotation.</title>
        <authorList>
            <consortium name="The Broad Institute Genomics Platform"/>
            <consortium name="The Broad Institute Genome Sequencing Center for Infectious Disease"/>
            <person name="Wu L."/>
            <person name="Ma J."/>
        </authorList>
    </citation>
    <scope>NUCLEOTIDE SEQUENCE [LARGE SCALE GENOMIC DNA]</scope>
    <source>
        <strain evidence="2">VKM B-3226</strain>
    </source>
</reference>
<proteinExistence type="predicted"/>
<name>A0ABV7RU60_9RHOB</name>
<comment type="caution">
    <text evidence="1">The sequence shown here is derived from an EMBL/GenBank/DDBJ whole genome shotgun (WGS) entry which is preliminary data.</text>
</comment>
<evidence type="ECO:0000313" key="1">
    <source>
        <dbReference type="EMBL" id="MFC3568423.1"/>
    </source>
</evidence>
<dbReference type="EMBL" id="JBHRXE010000008">
    <property type="protein sequence ID" value="MFC3568423.1"/>
    <property type="molecule type" value="Genomic_DNA"/>
</dbReference>
<protein>
    <submittedName>
        <fullName evidence="1">Uncharacterized protein</fullName>
    </submittedName>
</protein>
<gene>
    <name evidence="1" type="ORF">ACFOMP_03030</name>
</gene>
<dbReference type="RefSeq" id="WP_379027836.1">
    <property type="nucleotide sequence ID" value="NZ_JBHRXE010000008.1"/>
</dbReference>
<dbReference type="Proteomes" id="UP001595596">
    <property type="component" value="Unassembled WGS sequence"/>
</dbReference>
<accession>A0ABV7RU60</accession>
<evidence type="ECO:0000313" key="2">
    <source>
        <dbReference type="Proteomes" id="UP001595596"/>
    </source>
</evidence>
<keyword evidence="2" id="KW-1185">Reference proteome</keyword>